<reference evidence="2 3" key="1">
    <citation type="submission" date="2020-12" db="EMBL/GenBank/DDBJ databases">
        <title>Concerted genomic and epigenomic changes stabilize Arabidopsis allopolyploids.</title>
        <authorList>
            <person name="Chen Z."/>
        </authorList>
    </citation>
    <scope>NUCLEOTIDE SEQUENCE [LARGE SCALE GENOMIC DNA]</scope>
    <source>
        <strain evidence="2">Allo738</strain>
        <tissue evidence="2">Leaf</tissue>
    </source>
</reference>
<proteinExistence type="predicted"/>
<comment type="caution">
    <text evidence="2">The sequence shown here is derived from an EMBL/GenBank/DDBJ whole genome shotgun (WGS) entry which is preliminary data.</text>
</comment>
<dbReference type="EMBL" id="JAEFBK010000013">
    <property type="protein sequence ID" value="KAG7534200.1"/>
    <property type="molecule type" value="Genomic_DNA"/>
</dbReference>
<evidence type="ECO:0000313" key="1">
    <source>
        <dbReference type="EMBL" id="KAG7534200.1"/>
    </source>
</evidence>
<dbReference type="AlphaFoldDB" id="A0A8T1XSM4"/>
<gene>
    <name evidence="1" type="ORF">ISN45_Aa08g017800</name>
    <name evidence="2" type="ORF">ISN45_Aa08g017810</name>
</gene>
<name>A0A8T1XSM4_9BRAS</name>
<evidence type="ECO:0000313" key="2">
    <source>
        <dbReference type="EMBL" id="KAG7534201.1"/>
    </source>
</evidence>
<sequence length="46" mass="5435">MLMQHLVQSLQFFIHVTLEIQPERRRGLVISITVPHYAKNFALMEV</sequence>
<dbReference type="Proteomes" id="UP000694240">
    <property type="component" value="Chromosome 13"/>
</dbReference>
<evidence type="ECO:0000313" key="3">
    <source>
        <dbReference type="Proteomes" id="UP000694240"/>
    </source>
</evidence>
<organism evidence="2 3">
    <name type="scientific">Arabidopsis thaliana x Arabidopsis arenosa</name>
    <dbReference type="NCBI Taxonomy" id="1240361"/>
    <lineage>
        <taxon>Eukaryota</taxon>
        <taxon>Viridiplantae</taxon>
        <taxon>Streptophyta</taxon>
        <taxon>Embryophyta</taxon>
        <taxon>Tracheophyta</taxon>
        <taxon>Spermatophyta</taxon>
        <taxon>Magnoliopsida</taxon>
        <taxon>eudicotyledons</taxon>
        <taxon>Gunneridae</taxon>
        <taxon>Pentapetalae</taxon>
        <taxon>rosids</taxon>
        <taxon>malvids</taxon>
        <taxon>Brassicales</taxon>
        <taxon>Brassicaceae</taxon>
        <taxon>Camelineae</taxon>
        <taxon>Arabidopsis</taxon>
    </lineage>
</organism>
<protein>
    <submittedName>
        <fullName evidence="2">Uncharacterized protein</fullName>
    </submittedName>
</protein>
<keyword evidence="3" id="KW-1185">Reference proteome</keyword>
<dbReference type="EMBL" id="JAEFBK010000013">
    <property type="protein sequence ID" value="KAG7534201.1"/>
    <property type="molecule type" value="Genomic_DNA"/>
</dbReference>
<accession>A0A8T1XSM4</accession>